<sequence>MSVRTDASGTGEAAGSDSMYDSDYNDAGSEAAGERPTSASIEEKERPDSAEVDGEWAILEQERQRIEQLTAGWDDPTQIDWGPEDGDTQQEGSVPNQESSGPTYKCTALYSYTAQNPDELSIVENEQLEVVGEGDGDGWLRARNYKGEEGYVPHNYLDVERDEWVPEDDEGNDLTSQISFSSVDYTVDEEPSEQSVGQDTVREAFKPANLDTSRTGETYCIALYDYDATCPEELSFCEGEVIKVLRKVVHDDVDDGWWEGQRGDEIGLFPSLVVEECRENGEPLTPEVISLLISINSSLLFKIHI</sequence>
<name>A0AAW1CQU8_9HEMI</name>
<evidence type="ECO:0000313" key="14">
    <source>
        <dbReference type="Proteomes" id="UP001461498"/>
    </source>
</evidence>
<keyword evidence="3 10" id="KW-0728">SH3 domain</keyword>
<dbReference type="FunFam" id="2.30.30.40:FF:000033">
    <property type="entry name" value="FCH and double SH3 domains protein 2"/>
    <property type="match status" value="1"/>
</dbReference>
<dbReference type="FunFam" id="2.30.30.40:FF:000107">
    <property type="entry name" value="FCH and double SH3 domains 1"/>
    <property type="match status" value="1"/>
</dbReference>
<dbReference type="Proteomes" id="UP001461498">
    <property type="component" value="Unassembled WGS sequence"/>
</dbReference>
<keyword evidence="14" id="KW-1185">Reference proteome</keyword>
<keyword evidence="8" id="KW-0966">Cell projection</keyword>
<evidence type="ECO:0000256" key="1">
    <source>
        <dbReference type="ARBA" id="ARBA00004316"/>
    </source>
</evidence>
<dbReference type="InterPro" id="IPR001452">
    <property type="entry name" value="SH3_domain"/>
</dbReference>
<dbReference type="GO" id="GO:0030833">
    <property type="term" value="P:regulation of actin filament polymerization"/>
    <property type="evidence" value="ECO:0007669"/>
    <property type="project" value="UniProtKB-ARBA"/>
</dbReference>
<evidence type="ECO:0000256" key="7">
    <source>
        <dbReference type="ARBA" id="ARBA00023121"/>
    </source>
</evidence>
<dbReference type="SMART" id="SM00326">
    <property type="entry name" value="SH3"/>
    <property type="match status" value="2"/>
</dbReference>
<organism evidence="13 14">
    <name type="scientific">Rhynocoris fuscipes</name>
    <dbReference type="NCBI Taxonomy" id="488301"/>
    <lineage>
        <taxon>Eukaryota</taxon>
        <taxon>Metazoa</taxon>
        <taxon>Ecdysozoa</taxon>
        <taxon>Arthropoda</taxon>
        <taxon>Hexapoda</taxon>
        <taxon>Insecta</taxon>
        <taxon>Pterygota</taxon>
        <taxon>Neoptera</taxon>
        <taxon>Paraneoptera</taxon>
        <taxon>Hemiptera</taxon>
        <taxon>Heteroptera</taxon>
        <taxon>Panheteroptera</taxon>
        <taxon>Cimicomorpha</taxon>
        <taxon>Reduviidae</taxon>
        <taxon>Harpactorinae</taxon>
        <taxon>Harpactorini</taxon>
        <taxon>Rhynocoris</taxon>
    </lineage>
</organism>
<dbReference type="CDD" id="cd11761">
    <property type="entry name" value="SH3_FCHSD_1"/>
    <property type="match status" value="1"/>
</dbReference>
<evidence type="ECO:0000256" key="2">
    <source>
        <dbReference type="ARBA" id="ARBA00004541"/>
    </source>
</evidence>
<dbReference type="PRINTS" id="PR00452">
    <property type="entry name" value="SH3DOMAIN"/>
</dbReference>
<dbReference type="PANTHER" id="PTHR15735:SF21">
    <property type="entry name" value="PROTEIN NERVOUS WRECK"/>
    <property type="match status" value="1"/>
</dbReference>
<dbReference type="InterPro" id="IPR035460">
    <property type="entry name" value="FCHSD_SH3_1"/>
</dbReference>
<keyword evidence="7" id="KW-0446">Lipid-binding</keyword>
<evidence type="ECO:0000256" key="8">
    <source>
        <dbReference type="ARBA" id="ARBA00023273"/>
    </source>
</evidence>
<dbReference type="GO" id="GO:0031594">
    <property type="term" value="C:neuromuscular junction"/>
    <property type="evidence" value="ECO:0007669"/>
    <property type="project" value="TreeGrafter"/>
</dbReference>
<dbReference type="GO" id="GO:0007274">
    <property type="term" value="P:neuromuscular synaptic transmission"/>
    <property type="evidence" value="ECO:0007669"/>
    <property type="project" value="TreeGrafter"/>
</dbReference>
<evidence type="ECO:0000256" key="5">
    <source>
        <dbReference type="ARBA" id="ARBA00022737"/>
    </source>
</evidence>
<feature type="compositionally biased region" description="Polar residues" evidence="11">
    <location>
        <begin position="89"/>
        <end position="102"/>
    </location>
</feature>
<evidence type="ECO:0000256" key="6">
    <source>
        <dbReference type="ARBA" id="ARBA00023054"/>
    </source>
</evidence>
<keyword evidence="6" id="KW-0175">Coiled coil</keyword>
<feature type="region of interest" description="Disordered" evidence="11">
    <location>
        <begin position="1"/>
        <end position="104"/>
    </location>
</feature>
<feature type="domain" description="SH3" evidence="12">
    <location>
        <begin position="101"/>
        <end position="162"/>
    </location>
</feature>
<evidence type="ECO:0000256" key="3">
    <source>
        <dbReference type="ARBA" id="ARBA00022443"/>
    </source>
</evidence>
<feature type="domain" description="SH3" evidence="12">
    <location>
        <begin position="215"/>
        <end position="279"/>
    </location>
</feature>
<dbReference type="PRINTS" id="PR00499">
    <property type="entry name" value="P67PHOX"/>
</dbReference>
<reference evidence="13 14" key="1">
    <citation type="submission" date="2022-12" db="EMBL/GenBank/DDBJ databases">
        <title>Chromosome-level genome assembly of true bugs.</title>
        <authorList>
            <person name="Ma L."/>
            <person name="Li H."/>
        </authorList>
    </citation>
    <scope>NUCLEOTIDE SEQUENCE [LARGE SCALE GENOMIC DNA]</scope>
    <source>
        <strain evidence="13">Lab_2022b</strain>
    </source>
</reference>
<comment type="subcellular location">
    <subcellularLocation>
        <location evidence="1">Cell projection</location>
    </subcellularLocation>
    <subcellularLocation>
        <location evidence="2">Cytoplasmic vesicle</location>
    </subcellularLocation>
</comment>
<comment type="caution">
    <text evidence="13">The sequence shown here is derived from an EMBL/GenBank/DDBJ whole genome shotgun (WGS) entry which is preliminary data.</text>
</comment>
<dbReference type="GO" id="GO:0055037">
    <property type="term" value="C:recycling endosome"/>
    <property type="evidence" value="ECO:0007669"/>
    <property type="project" value="TreeGrafter"/>
</dbReference>
<evidence type="ECO:0000313" key="13">
    <source>
        <dbReference type="EMBL" id="KAK9500786.1"/>
    </source>
</evidence>
<gene>
    <name evidence="13" type="ORF">O3M35_001982</name>
</gene>
<proteinExistence type="predicted"/>
<evidence type="ECO:0000256" key="4">
    <source>
        <dbReference type="ARBA" id="ARBA00022553"/>
    </source>
</evidence>
<evidence type="ECO:0000256" key="10">
    <source>
        <dbReference type="PROSITE-ProRule" id="PRU00192"/>
    </source>
</evidence>
<evidence type="ECO:0000256" key="9">
    <source>
        <dbReference type="ARBA" id="ARBA00023329"/>
    </source>
</evidence>
<dbReference type="PANTHER" id="PTHR15735">
    <property type="entry name" value="FCH AND DOUBLE SH3 DOMAINS PROTEIN"/>
    <property type="match status" value="1"/>
</dbReference>
<dbReference type="SUPFAM" id="SSF50044">
    <property type="entry name" value="SH3-domain"/>
    <property type="match status" value="2"/>
</dbReference>
<dbReference type="InterPro" id="IPR036028">
    <property type="entry name" value="SH3-like_dom_sf"/>
</dbReference>
<accession>A0AAW1CQU8</accession>
<dbReference type="GO" id="GO:0042995">
    <property type="term" value="C:cell projection"/>
    <property type="evidence" value="ECO:0007669"/>
    <property type="project" value="UniProtKB-SubCell"/>
</dbReference>
<dbReference type="GO" id="GO:0051495">
    <property type="term" value="P:positive regulation of cytoskeleton organization"/>
    <property type="evidence" value="ECO:0007669"/>
    <property type="project" value="UniProtKB-ARBA"/>
</dbReference>
<keyword evidence="5" id="KW-0677">Repeat</keyword>
<dbReference type="GO" id="GO:1902905">
    <property type="term" value="P:positive regulation of supramolecular fiber organization"/>
    <property type="evidence" value="ECO:0007669"/>
    <property type="project" value="UniProtKB-ARBA"/>
</dbReference>
<evidence type="ECO:0000256" key="11">
    <source>
        <dbReference type="SAM" id="MobiDB-lite"/>
    </source>
</evidence>
<dbReference type="PROSITE" id="PS50002">
    <property type="entry name" value="SH3"/>
    <property type="match status" value="2"/>
</dbReference>
<evidence type="ECO:0000259" key="12">
    <source>
        <dbReference type="PROSITE" id="PS50002"/>
    </source>
</evidence>
<keyword evidence="9" id="KW-0968">Cytoplasmic vesicle</keyword>
<protein>
    <recommendedName>
        <fullName evidence="12">SH3 domain-containing protein</fullName>
    </recommendedName>
</protein>
<dbReference type="GO" id="GO:0061024">
    <property type="term" value="P:membrane organization"/>
    <property type="evidence" value="ECO:0007669"/>
    <property type="project" value="UniProtKB-ARBA"/>
</dbReference>
<dbReference type="EMBL" id="JAPXFL010000010">
    <property type="protein sequence ID" value="KAK9500786.1"/>
    <property type="molecule type" value="Genomic_DNA"/>
</dbReference>
<dbReference type="Gene3D" id="2.30.30.40">
    <property type="entry name" value="SH3 Domains"/>
    <property type="match status" value="2"/>
</dbReference>
<keyword evidence="4" id="KW-0597">Phosphoprotein</keyword>
<dbReference type="AlphaFoldDB" id="A0AAW1CQU8"/>
<dbReference type="Pfam" id="PF00018">
    <property type="entry name" value="SH3_1"/>
    <property type="match status" value="2"/>
</dbReference>
<dbReference type="GO" id="GO:0008289">
    <property type="term" value="F:lipid binding"/>
    <property type="evidence" value="ECO:0007669"/>
    <property type="project" value="UniProtKB-KW"/>
</dbReference>